<protein>
    <submittedName>
        <fullName evidence="1">Uncharacterized protein</fullName>
    </submittedName>
</protein>
<evidence type="ECO:0000313" key="2">
    <source>
        <dbReference type="Proteomes" id="UP000239907"/>
    </source>
</evidence>
<dbReference type="AlphaFoldDB" id="A0A2S7U4V7"/>
<dbReference type="EMBL" id="MQWA01000001">
    <property type="protein sequence ID" value="PQJ29547.1"/>
    <property type="molecule type" value="Genomic_DNA"/>
</dbReference>
<comment type="caution">
    <text evidence="1">The sequence shown here is derived from an EMBL/GenBank/DDBJ whole genome shotgun (WGS) entry which is preliminary data.</text>
</comment>
<evidence type="ECO:0000313" key="1">
    <source>
        <dbReference type="EMBL" id="PQJ29547.1"/>
    </source>
</evidence>
<proteinExistence type="predicted"/>
<dbReference type="RefSeq" id="WP_105044048.1">
    <property type="nucleotide sequence ID" value="NZ_MQWA01000001.1"/>
</dbReference>
<name>A0A2S7U4V7_9BACT</name>
<dbReference type="OrthoDB" id="571278at2"/>
<reference evidence="1 2" key="1">
    <citation type="submission" date="2016-12" db="EMBL/GenBank/DDBJ databases">
        <title>Study of bacterial adaptation to deep sea.</title>
        <authorList>
            <person name="Song J."/>
            <person name="Yoshizawa S."/>
            <person name="Kogure K."/>
        </authorList>
    </citation>
    <scope>NUCLEOTIDE SEQUENCE [LARGE SCALE GENOMIC DNA]</scope>
    <source>
        <strain evidence="1 2">SAORIC-165</strain>
    </source>
</reference>
<sequence>MPSLSLQDQALRELGRTVYNYQKFEAVLKALIAQTNVYGSGDEFLRNFEKLQSSTSGQTLGALVNRLADTLYGPSKEIPEPDDISKDPYLPSECRIVFTSKLDLEEHIEKLKSVVLARNTLIHHTIGQLKLDSDDACQSFIADLKQQNDNLKPFYEEFQHTLTHSSPINAISIFEQIENHRRTKKQQTSEN</sequence>
<dbReference type="Proteomes" id="UP000239907">
    <property type="component" value="Unassembled WGS sequence"/>
</dbReference>
<organism evidence="1 2">
    <name type="scientific">Rubritalea profundi</name>
    <dbReference type="NCBI Taxonomy" id="1658618"/>
    <lineage>
        <taxon>Bacteria</taxon>
        <taxon>Pseudomonadati</taxon>
        <taxon>Verrucomicrobiota</taxon>
        <taxon>Verrucomicrobiia</taxon>
        <taxon>Verrucomicrobiales</taxon>
        <taxon>Rubritaleaceae</taxon>
        <taxon>Rubritalea</taxon>
    </lineage>
</organism>
<keyword evidence="2" id="KW-1185">Reference proteome</keyword>
<gene>
    <name evidence="1" type="ORF">BSZ32_14300</name>
</gene>
<accession>A0A2S7U4V7</accession>